<evidence type="ECO:0008006" key="4">
    <source>
        <dbReference type="Google" id="ProtNLM"/>
    </source>
</evidence>
<feature type="transmembrane region" description="Helical" evidence="1">
    <location>
        <begin position="156"/>
        <end position="178"/>
    </location>
</feature>
<evidence type="ECO:0000256" key="1">
    <source>
        <dbReference type="SAM" id="Phobius"/>
    </source>
</evidence>
<comment type="caution">
    <text evidence="2">The sequence shown here is derived from an EMBL/GenBank/DDBJ whole genome shotgun (WGS) entry which is preliminary data.</text>
</comment>
<organism evidence="2 3">
    <name type="scientific">Rhodococcoides trifolii</name>
    <dbReference type="NCBI Taxonomy" id="908250"/>
    <lineage>
        <taxon>Bacteria</taxon>
        <taxon>Bacillati</taxon>
        <taxon>Actinomycetota</taxon>
        <taxon>Actinomycetes</taxon>
        <taxon>Mycobacteriales</taxon>
        <taxon>Nocardiaceae</taxon>
        <taxon>Rhodococcoides</taxon>
    </lineage>
</organism>
<keyword evidence="1" id="KW-0472">Membrane</keyword>
<accession>A0A917LDH5</accession>
<keyword evidence="1" id="KW-1133">Transmembrane helix</keyword>
<reference evidence="2" key="1">
    <citation type="journal article" date="2014" name="Int. J. Syst. Evol. Microbiol.">
        <title>Complete genome sequence of Corynebacterium casei LMG S-19264T (=DSM 44701T), isolated from a smear-ripened cheese.</title>
        <authorList>
            <consortium name="US DOE Joint Genome Institute (JGI-PGF)"/>
            <person name="Walter F."/>
            <person name="Albersmeier A."/>
            <person name="Kalinowski J."/>
            <person name="Ruckert C."/>
        </authorList>
    </citation>
    <scope>NUCLEOTIDE SEQUENCE</scope>
    <source>
        <strain evidence="2">CCM 7905</strain>
    </source>
</reference>
<dbReference type="InterPro" id="IPR046491">
    <property type="entry name" value="DUF6584"/>
</dbReference>
<proteinExistence type="predicted"/>
<keyword evidence="3" id="KW-1185">Reference proteome</keyword>
<gene>
    <name evidence="2" type="ORF">GCM10007304_31180</name>
</gene>
<dbReference type="RefSeq" id="WP_188545750.1">
    <property type="nucleotide sequence ID" value="NZ_BMCU01000003.1"/>
</dbReference>
<sequence>MGALDRAQEDIACGEPWRARNRLSSVLEQEPASQGALDLLGYAYLAMDDLAAAGAAWFLTDRPDEDPDVTPALKALATAYPDPLALARALPIRAPSSAYPPRARRRLAILGSRVRASGQEWEPPGEVHFFEQDGVDVEAFREWPTTVATTRSGIRVVAAVLVVAMLAGASIAAVITLLL</sequence>
<evidence type="ECO:0000313" key="2">
    <source>
        <dbReference type="EMBL" id="GGG14892.1"/>
    </source>
</evidence>
<dbReference type="AlphaFoldDB" id="A0A917LDH5"/>
<keyword evidence="1" id="KW-0812">Transmembrane</keyword>
<dbReference type="EMBL" id="BMCU01000003">
    <property type="protein sequence ID" value="GGG14892.1"/>
    <property type="molecule type" value="Genomic_DNA"/>
</dbReference>
<name>A0A917LDH5_9NOCA</name>
<dbReference type="Proteomes" id="UP000654257">
    <property type="component" value="Unassembled WGS sequence"/>
</dbReference>
<dbReference type="Pfam" id="PF20225">
    <property type="entry name" value="DUF6584"/>
    <property type="match status" value="1"/>
</dbReference>
<protein>
    <recommendedName>
        <fullName evidence="4">Tetratricopeptide repeat protein</fullName>
    </recommendedName>
</protein>
<reference evidence="2" key="2">
    <citation type="submission" date="2020-09" db="EMBL/GenBank/DDBJ databases">
        <authorList>
            <person name="Sun Q."/>
            <person name="Sedlacek I."/>
        </authorList>
    </citation>
    <scope>NUCLEOTIDE SEQUENCE</scope>
    <source>
        <strain evidence="2">CCM 7905</strain>
    </source>
</reference>
<evidence type="ECO:0000313" key="3">
    <source>
        <dbReference type="Proteomes" id="UP000654257"/>
    </source>
</evidence>